<protein>
    <submittedName>
        <fullName evidence="2">Gliding motility protein</fullName>
    </submittedName>
</protein>
<accession>A0ABY5ITZ5</accession>
<reference evidence="2" key="1">
    <citation type="submission" date="2022-07" db="EMBL/GenBank/DDBJ databases">
        <title>Isolation, identification, and degradation of a PFOSA degrading strain from sewage treatment plant.</title>
        <authorList>
            <person name="Zhang L."/>
            <person name="Huo Y."/>
        </authorList>
    </citation>
    <scope>NUCLEOTIDE SEQUENCE</scope>
    <source>
        <strain evidence="2">C1</strain>
    </source>
</reference>
<dbReference type="SMART" id="SM00028">
    <property type="entry name" value="TPR"/>
    <property type="match status" value="4"/>
</dbReference>
<dbReference type="InterPro" id="IPR011990">
    <property type="entry name" value="TPR-like_helical_dom_sf"/>
</dbReference>
<organism evidence="2 3">
    <name type="scientific">Flavobacterium cerinum</name>
    <dbReference type="NCBI Taxonomy" id="2502784"/>
    <lineage>
        <taxon>Bacteria</taxon>
        <taxon>Pseudomonadati</taxon>
        <taxon>Bacteroidota</taxon>
        <taxon>Flavobacteriia</taxon>
        <taxon>Flavobacteriales</taxon>
        <taxon>Flavobacteriaceae</taxon>
        <taxon>Flavobacterium</taxon>
    </lineage>
</organism>
<keyword evidence="3" id="KW-1185">Reference proteome</keyword>
<feature type="region of interest" description="Disordered" evidence="1">
    <location>
        <begin position="449"/>
        <end position="496"/>
    </location>
</feature>
<name>A0ABY5ITZ5_9FLAO</name>
<dbReference type="EMBL" id="CP101751">
    <property type="protein sequence ID" value="UUC46255.1"/>
    <property type="molecule type" value="Genomic_DNA"/>
</dbReference>
<dbReference type="SUPFAM" id="SSF48452">
    <property type="entry name" value="TPR-like"/>
    <property type="match status" value="1"/>
</dbReference>
<dbReference type="Pfam" id="PF13181">
    <property type="entry name" value="TPR_8"/>
    <property type="match status" value="2"/>
</dbReference>
<evidence type="ECO:0000256" key="1">
    <source>
        <dbReference type="SAM" id="MobiDB-lite"/>
    </source>
</evidence>
<dbReference type="Gene3D" id="1.25.40.10">
    <property type="entry name" value="Tetratricopeptide repeat domain"/>
    <property type="match status" value="3"/>
</dbReference>
<evidence type="ECO:0000313" key="2">
    <source>
        <dbReference type="EMBL" id="UUC46255.1"/>
    </source>
</evidence>
<dbReference type="RefSeq" id="WP_256551923.1">
    <property type="nucleotide sequence ID" value="NZ_CP101751.1"/>
</dbReference>
<dbReference type="InterPro" id="IPR019734">
    <property type="entry name" value="TPR_rpt"/>
</dbReference>
<sequence length="886" mass="101356">MKTNLFKYALSVGLFLFLLACSTKKNSFVRRNYHAVTTEYNILYNGGIAFDKGVEELKGTYKDNFWETLPVERMQDAEAGTLPGQAKNANFDRAETKAIKAIQKHSMYIEGGEKNPQIDEAHLLLGKARYYDNRFIPALEAFNYILYKYSNSDKIYEAKVWREKTNIRLENEVLAIKNLKKLLEDQKLKGQVQADANAILAQAYMNLGSIDSALVNLKEAKDLTKHNEEKARYHFIIGQLYESLNYPDSAYASFQSVIDMKRRSPRRYVIQAHAKQAQQFDSKKGDTLAFLEKFHKLAEDRENRPYLDVINHQMALFYDKEGNKKQAKKYYNKSLRSGSQDNYLMASNYRNLAEINFDDAKYLVAGQYYDSTMSKLNPKTREFIAIKKKRENLNDVIKYEGIARVNDSILYVTALNPNEQRNYYEEYIAKLKIEEAKRALEAEKMKTMAENSGFSDPSTPGVGSNAATKSEMMQSRQMPPEASETTSPKQSGLTNAGSIPAGSSTFYFYNQSTVAFGRTEFKKKWGNRPLKDNWRWSTQDIIEKGNDNNSDAVAVADENPKDKAEDERFTPDYYIKQLPTDQKVLDSLAKERNFAYFQLGTIYKEKFKEYKLAASRLEKLLVNKPEERLVLPAKYNLFKIYEIIDPAKAAVMKQQIISEYPDSRYAQILLNNLSESTIAGSPEEVYNKLFKQFEKDELQDVLAQLDPVIENFNGEEMVPKFELLKASVIGRLKGLEEYKKALNFVALNYPNAEEGKKAEALLKADIPKLEKLELGKESPASWKIVFQVPYPNANDAKTKALTEKLKKYVADRNSNKITLSNDVYTADKSFVIVHGFNSKEAALSTISVLKDFKGYKVSENAFVISNEDYKVVQIKKNLEAFLATLK</sequence>
<gene>
    <name evidence="2" type="ORF">NOX80_03405</name>
</gene>
<dbReference type="PROSITE" id="PS51257">
    <property type="entry name" value="PROKAR_LIPOPROTEIN"/>
    <property type="match status" value="1"/>
</dbReference>
<dbReference type="Proteomes" id="UP001059844">
    <property type="component" value="Chromosome"/>
</dbReference>
<proteinExistence type="predicted"/>
<evidence type="ECO:0000313" key="3">
    <source>
        <dbReference type="Proteomes" id="UP001059844"/>
    </source>
</evidence>